<feature type="transmembrane region" description="Helical" evidence="7">
    <location>
        <begin position="288"/>
        <end position="308"/>
    </location>
</feature>
<dbReference type="InterPro" id="IPR011701">
    <property type="entry name" value="MFS"/>
</dbReference>
<feature type="compositionally biased region" description="Basic and acidic residues" evidence="6">
    <location>
        <begin position="37"/>
        <end position="54"/>
    </location>
</feature>
<dbReference type="Pfam" id="PF07690">
    <property type="entry name" value="MFS_1"/>
    <property type="match status" value="1"/>
</dbReference>
<feature type="transmembrane region" description="Helical" evidence="7">
    <location>
        <begin position="166"/>
        <end position="185"/>
    </location>
</feature>
<dbReference type="PANTHER" id="PTHR23501">
    <property type="entry name" value="MAJOR FACILITATOR SUPERFAMILY"/>
    <property type="match status" value="1"/>
</dbReference>
<feature type="transmembrane region" description="Helical" evidence="7">
    <location>
        <begin position="458"/>
        <end position="480"/>
    </location>
</feature>
<dbReference type="Proteomes" id="UP000189580">
    <property type="component" value="Chromosome a"/>
</dbReference>
<keyword evidence="10" id="KW-1185">Reference proteome</keyword>
<feature type="transmembrane region" description="Helical" evidence="7">
    <location>
        <begin position="392"/>
        <end position="413"/>
    </location>
</feature>
<protein>
    <submittedName>
        <fullName evidence="9">Vba5p</fullName>
    </submittedName>
</protein>
<feature type="transmembrane region" description="Helical" evidence="7">
    <location>
        <begin position="425"/>
        <end position="446"/>
    </location>
</feature>
<feature type="domain" description="Major facilitator superfamily (MFS) profile" evidence="8">
    <location>
        <begin position="68"/>
        <end position="555"/>
    </location>
</feature>
<feature type="transmembrane region" description="Helical" evidence="7">
    <location>
        <begin position="361"/>
        <end position="385"/>
    </location>
</feature>
<dbReference type="EMBL" id="CP014501">
    <property type="protein sequence ID" value="ANB12839.1"/>
    <property type="molecule type" value="Genomic_DNA"/>
</dbReference>
<gene>
    <name evidence="9" type="primary">VBA5</name>
    <name evidence="9" type="ORF">AWJ20_1111</name>
</gene>
<evidence type="ECO:0000256" key="3">
    <source>
        <dbReference type="ARBA" id="ARBA00022692"/>
    </source>
</evidence>
<dbReference type="KEGG" id="slb:AWJ20_1111"/>
<evidence type="ECO:0000256" key="6">
    <source>
        <dbReference type="SAM" id="MobiDB-lite"/>
    </source>
</evidence>
<dbReference type="AlphaFoldDB" id="A0A167DEX8"/>
<name>A0A167DEX8_9ASCO</name>
<feature type="region of interest" description="Disordered" evidence="6">
    <location>
        <begin position="1"/>
        <end position="55"/>
    </location>
</feature>
<evidence type="ECO:0000256" key="1">
    <source>
        <dbReference type="ARBA" id="ARBA00004141"/>
    </source>
</evidence>
<dbReference type="GO" id="GO:0005886">
    <property type="term" value="C:plasma membrane"/>
    <property type="evidence" value="ECO:0007669"/>
    <property type="project" value="TreeGrafter"/>
</dbReference>
<dbReference type="GO" id="GO:0022857">
    <property type="term" value="F:transmembrane transporter activity"/>
    <property type="evidence" value="ECO:0007669"/>
    <property type="project" value="InterPro"/>
</dbReference>
<feature type="transmembrane region" description="Helical" evidence="7">
    <location>
        <begin position="531"/>
        <end position="550"/>
    </location>
</feature>
<reference evidence="9 10" key="1">
    <citation type="submission" date="2016-02" db="EMBL/GenBank/DDBJ databases">
        <title>Complete genome sequence and transcriptome regulation of the pentose utilising yeast Sugiyamaella lignohabitans.</title>
        <authorList>
            <person name="Bellasio M."/>
            <person name="Peymann A."/>
            <person name="Valli M."/>
            <person name="Sipitzky M."/>
            <person name="Graf A."/>
            <person name="Sauer M."/>
            <person name="Marx H."/>
            <person name="Mattanovich D."/>
        </authorList>
    </citation>
    <scope>NUCLEOTIDE SEQUENCE [LARGE SCALE GENOMIC DNA]</scope>
    <source>
        <strain evidence="9 10">CBS 10342</strain>
    </source>
</reference>
<dbReference type="RefSeq" id="XP_018735316.1">
    <property type="nucleotide sequence ID" value="XM_018877966.1"/>
</dbReference>
<organism evidence="9 10">
    <name type="scientific">Sugiyamaella lignohabitans</name>
    <dbReference type="NCBI Taxonomy" id="796027"/>
    <lineage>
        <taxon>Eukaryota</taxon>
        <taxon>Fungi</taxon>
        <taxon>Dikarya</taxon>
        <taxon>Ascomycota</taxon>
        <taxon>Saccharomycotina</taxon>
        <taxon>Dipodascomycetes</taxon>
        <taxon>Dipodascales</taxon>
        <taxon>Trichomonascaceae</taxon>
        <taxon>Sugiyamaella</taxon>
    </lineage>
</organism>
<dbReference type="GeneID" id="30032878"/>
<evidence type="ECO:0000259" key="8">
    <source>
        <dbReference type="PROSITE" id="PS50850"/>
    </source>
</evidence>
<feature type="transmembrane region" description="Helical" evidence="7">
    <location>
        <begin position="258"/>
        <end position="282"/>
    </location>
</feature>
<feature type="compositionally biased region" description="Polar residues" evidence="6">
    <location>
        <begin position="11"/>
        <end position="25"/>
    </location>
</feature>
<comment type="subcellular location">
    <subcellularLocation>
        <location evidence="1">Membrane</location>
        <topology evidence="1">Multi-pass membrane protein</topology>
    </subcellularLocation>
</comment>
<keyword evidence="3 7" id="KW-0812">Transmembrane</keyword>
<feature type="transmembrane region" description="Helical" evidence="7">
    <location>
        <begin position="192"/>
        <end position="210"/>
    </location>
</feature>
<evidence type="ECO:0000256" key="4">
    <source>
        <dbReference type="ARBA" id="ARBA00022989"/>
    </source>
</evidence>
<feature type="transmembrane region" description="Helical" evidence="7">
    <location>
        <begin position="104"/>
        <end position="125"/>
    </location>
</feature>
<accession>A0A167DEX8</accession>
<keyword evidence="5 7" id="KW-0472">Membrane</keyword>
<evidence type="ECO:0000256" key="7">
    <source>
        <dbReference type="SAM" id="Phobius"/>
    </source>
</evidence>
<dbReference type="InterPro" id="IPR036259">
    <property type="entry name" value="MFS_trans_sf"/>
</dbReference>
<dbReference type="Gene3D" id="1.20.1250.20">
    <property type="entry name" value="MFS general substrate transporter like domains"/>
    <property type="match status" value="2"/>
</dbReference>
<dbReference type="InterPro" id="IPR020846">
    <property type="entry name" value="MFS_dom"/>
</dbReference>
<evidence type="ECO:0000256" key="2">
    <source>
        <dbReference type="ARBA" id="ARBA00008335"/>
    </source>
</evidence>
<dbReference type="PROSITE" id="PS50850">
    <property type="entry name" value="MFS"/>
    <property type="match status" value="1"/>
</dbReference>
<dbReference type="PANTHER" id="PTHR23501:SF59">
    <property type="entry name" value="MAJOR FACILITATOR SUPERFAMILY (MFS) PROFILE DOMAIN-CONTAINING PROTEIN-RELATED"/>
    <property type="match status" value="1"/>
</dbReference>
<evidence type="ECO:0000313" key="9">
    <source>
        <dbReference type="EMBL" id="ANB12839.1"/>
    </source>
</evidence>
<feature type="transmembrane region" description="Helical" evidence="7">
    <location>
        <begin position="329"/>
        <end position="349"/>
    </location>
</feature>
<proteinExistence type="inferred from homology"/>
<feature type="transmembrane region" description="Helical" evidence="7">
    <location>
        <begin position="222"/>
        <end position="246"/>
    </location>
</feature>
<feature type="transmembrane region" description="Helical" evidence="7">
    <location>
        <begin position="137"/>
        <end position="160"/>
    </location>
</feature>
<dbReference type="SUPFAM" id="SSF103473">
    <property type="entry name" value="MFS general substrate transporter"/>
    <property type="match status" value="1"/>
</dbReference>
<sequence>MNEKEAPAGADTTTTVPSSLRSMSESIEDSPAIARTGSKEAPENENEKNGEGVESKTPFKLSARGFIILAVYMLLTLLVAVDSTAIGAPLPVITAELHGTTTQAIWTGSSYLLSSAVFLPTIGSLSEIFGRMPLTELSTLLFAVGSIICAVAHSFTVLIIGRTIQGVGGGGILVLTEIIVTDLVPLRERGKYFGYIGAVWALGTIVAPIFSSGVTQSSTWRWIFYFNLPICGIALVLIPILVRMHLDSSTILQKIKRIDIIGISVFTASMTSLLLGITFGGVNFPWNSYHVLLPLILGVVGFAGFCVYEYKVPKDPMIRLAVFSNRSAFIGYIQVLIHGLILWCLIYYLPLYYQGVKGYSALISGVAALPETITISPMAIISGILVAKYSHYVYQSWVAWAFVTLGAGLLYLLKVHTTVGQFIGLNIPISIGAGILFASLNISVIAPNTNENTPYAAAMLAFVRVMGQAIGVAIGGSIFANRLSDKISSDPLLSAFRDNSQAIALVEVIKHLPESPVKAALILAFDDAVRLVYIILAAFAGFAFILNIFVKEYSLDVDYKSKQHVVENNSDAVKNDVSQAV</sequence>
<evidence type="ECO:0000256" key="5">
    <source>
        <dbReference type="ARBA" id="ARBA00023136"/>
    </source>
</evidence>
<dbReference type="OrthoDB" id="10021397at2759"/>
<evidence type="ECO:0000313" key="10">
    <source>
        <dbReference type="Proteomes" id="UP000189580"/>
    </source>
</evidence>
<keyword evidence="4 7" id="KW-1133">Transmembrane helix</keyword>
<feature type="transmembrane region" description="Helical" evidence="7">
    <location>
        <begin position="66"/>
        <end position="92"/>
    </location>
</feature>
<comment type="similarity">
    <text evidence="2">Belongs to the major facilitator superfamily.</text>
</comment>